<dbReference type="InterPro" id="IPR040831">
    <property type="entry name" value="B_solenoid_ydck_rpt"/>
</dbReference>
<proteinExistence type="predicted"/>
<dbReference type="Gene3D" id="2.160.10.10">
    <property type="entry name" value="Hexapeptide repeat proteins"/>
    <property type="match status" value="1"/>
</dbReference>
<dbReference type="SUPFAM" id="SSF51161">
    <property type="entry name" value="Trimeric LpxA-like enzymes"/>
    <property type="match status" value="1"/>
</dbReference>
<dbReference type="InterPro" id="IPR011004">
    <property type="entry name" value="Trimer_LpxA-like_sf"/>
</dbReference>
<gene>
    <name evidence="1" type="ORF">FLK62_08630</name>
</gene>
<evidence type="ECO:0000313" key="2">
    <source>
        <dbReference type="Proteomes" id="UP000509790"/>
    </source>
</evidence>
<reference evidence="1 2" key="1">
    <citation type="submission" date="2019-06" db="EMBL/GenBank/DDBJ databases">
        <title>Complete genome sequence of Haemophilus parasuis HPS412.</title>
        <authorList>
            <person name="Yang S."/>
            <person name="Huang C."/>
        </authorList>
    </citation>
    <scope>NUCLEOTIDE SEQUENCE [LARGE SCALE GENOMIC DNA]</scope>
    <source>
        <strain evidence="1 2">HPS412</strain>
    </source>
</reference>
<evidence type="ECO:0000313" key="1">
    <source>
        <dbReference type="EMBL" id="QKY73294.1"/>
    </source>
</evidence>
<protein>
    <submittedName>
        <fullName evidence="1">Polymer-forming cytoskeletal protein</fullName>
    </submittedName>
</protein>
<name>A0A859IHV6_GLAPU</name>
<sequence>MTEQTTQKKYELLKDDTVEHFGTTLYRIKALITFGLVGAGQLGGYIETEKNLDHSGNAWVHDNARVYGNARVFGNAMVYGNARVFGNAWMCGNARVYGNALAYGDACVYGDARVCGDAWVYGNARVCGDAMVRSFAVISERKMIFWASNVGSENGTLTVFNGKFGLIVTRGCFTGTVDEFLSKSKEVHDDKTHHEYKLLIEVAQSRILN</sequence>
<dbReference type="Proteomes" id="UP000509790">
    <property type="component" value="Chromosome"/>
</dbReference>
<dbReference type="EMBL" id="CP041334">
    <property type="protein sequence ID" value="QKY73294.1"/>
    <property type="molecule type" value="Genomic_DNA"/>
</dbReference>
<dbReference type="RefSeq" id="WP_176443786.1">
    <property type="nucleotide sequence ID" value="NZ_CP041334.1"/>
</dbReference>
<dbReference type="AlphaFoldDB" id="A0A859IHV6"/>
<organism evidence="1 2">
    <name type="scientific">Glaesserella parasuis</name>
    <name type="common">Haemophilus parasuis</name>
    <dbReference type="NCBI Taxonomy" id="738"/>
    <lineage>
        <taxon>Bacteria</taxon>
        <taxon>Pseudomonadati</taxon>
        <taxon>Pseudomonadota</taxon>
        <taxon>Gammaproteobacteria</taxon>
        <taxon>Pasteurellales</taxon>
        <taxon>Pasteurellaceae</taxon>
        <taxon>Glaesserella</taxon>
    </lineage>
</organism>
<dbReference type="Pfam" id="PF18836">
    <property type="entry name" value="B_solenoid_ydck"/>
    <property type="match status" value="3"/>
</dbReference>
<accession>A0A859IHV6</accession>